<evidence type="ECO:0000313" key="3">
    <source>
        <dbReference type="Proteomes" id="UP000001036"/>
    </source>
</evidence>
<dbReference type="InterPro" id="IPR007139">
    <property type="entry name" value="DUF349"/>
</dbReference>
<dbReference type="EMBL" id="CP000934">
    <property type="protein sequence ID" value="ACE83564.1"/>
    <property type="molecule type" value="Genomic_DNA"/>
</dbReference>
<dbReference type="HOGENOM" id="CLU_013017_0_0_6"/>
<keyword evidence="3" id="KW-1185">Reference proteome</keyword>
<organism evidence="2 3">
    <name type="scientific">Cellvibrio japonicus (strain Ueda107)</name>
    <name type="common">Pseudomonas fluorescens subsp. cellulosa</name>
    <dbReference type="NCBI Taxonomy" id="498211"/>
    <lineage>
        <taxon>Bacteria</taxon>
        <taxon>Pseudomonadati</taxon>
        <taxon>Pseudomonadota</taxon>
        <taxon>Gammaproteobacteria</taxon>
        <taxon>Cellvibrionales</taxon>
        <taxon>Cellvibrionaceae</taxon>
        <taxon>Cellvibrio</taxon>
    </lineage>
</organism>
<evidence type="ECO:0008006" key="4">
    <source>
        <dbReference type="Google" id="ProtNLM"/>
    </source>
</evidence>
<name>B3PLI0_CELJU</name>
<accession>B3PLI0</accession>
<evidence type="ECO:0000313" key="2">
    <source>
        <dbReference type="EMBL" id="ACE83564.1"/>
    </source>
</evidence>
<sequence length="855" mass="96533">MKLLRKLFGTKHKVAPVKPAPLPVAEVKPPKPVITLDVVEQTHDENELLKLASEGATSQLRQAAAEKIQQRERLEQLAKTAKTKDKNVFRIVKAKLDIFRADDARQAEFETSALRLCEKLEKHAYLEADALFKARLAILQQEWELLAAQVSETLTARYQAALAVCEAKIQAQADAIAAEEERITLDQQARELASSAVDNLQQLGRELLAKAHIGDDEFTAFNLKVQELGQAMRLAANRAIPLDDLNKSFEQGKQQLLNLLDQIKTSGTLTQLSEQIAQADNSETAQKLRAKFNQQLNQAKQLVADLPELITAAKARVDDWFAGWNTKEQAARDALRHYSELTRKGLWAAEQGFVRKARGIHKELQEKQAQLGELPKLLQAKWEEFETQLHKLGDWHEFAVTPKKEALIEQMQSLIGSKMAPEDLASKIHDLQDSWKEVSRGGQQQDDDLWQQFQQASAQAYAPCKEFFEAQATARDNNLSKRRELVSQLQTYLADYDWDNALWKDVEQTLKVARQEWQTYWPVPRKAGNDIQKEFENLMEQLFGKITAELDRNKQAKQHLIEQARQLIASDDLRTATEQAKQLQAKWKTIGKSWHKEDQQLWQEFRQQCDALFARRNQEADAARQQRQAQVEQAKELIGKLKGYAGLALTELDAAKAEIEATKLAFDNLSLPRESAKALSEQLQAALAAISSTRQSARVQAENQRWQDLFGAAEAIRQYELALIAASDDQAVTVIAAKAAAEEYLNNTSRWPTGTLPLLQQRLAKAPTLEATGEAERAQQLRLLCIRAEILTGKPTPESDKALRMNYQVQQMQQAFGQRDSQIEALVQEWIMVGGVSNPDYPALLARFQDSRASA</sequence>
<dbReference type="STRING" id="498211.CJA_2600"/>
<dbReference type="eggNOG" id="COG1196">
    <property type="taxonomic scope" value="Bacteria"/>
</dbReference>
<protein>
    <recommendedName>
        <fullName evidence="4">DUF349 domain-containing protein</fullName>
    </recommendedName>
</protein>
<dbReference type="KEGG" id="cja:CJA_2600"/>
<dbReference type="AlphaFoldDB" id="B3PLI0"/>
<reference evidence="2 3" key="1">
    <citation type="journal article" date="2008" name="J. Bacteriol.">
        <title>Insights into plant cell wall degradation from the genome sequence of the soil bacterium Cellvibrio japonicus.</title>
        <authorList>
            <person name="Deboy R.T."/>
            <person name="Mongodin E.F."/>
            <person name="Fouts D.E."/>
            <person name="Tailford L.E."/>
            <person name="Khouri H."/>
            <person name="Emerson J.B."/>
            <person name="Mohamoud Y."/>
            <person name="Watkins K."/>
            <person name="Henrissat B."/>
            <person name="Gilbert H.J."/>
            <person name="Nelson K.E."/>
        </authorList>
    </citation>
    <scope>NUCLEOTIDE SEQUENCE [LARGE SCALE GENOMIC DNA]</scope>
    <source>
        <strain evidence="2 3">Ueda107</strain>
    </source>
</reference>
<feature type="coiled-coil region" evidence="1">
    <location>
        <begin position="57"/>
        <end position="84"/>
    </location>
</feature>
<dbReference type="RefSeq" id="WP_012488196.1">
    <property type="nucleotide sequence ID" value="NC_010995.1"/>
</dbReference>
<feature type="coiled-coil region" evidence="1">
    <location>
        <begin position="242"/>
        <end position="305"/>
    </location>
</feature>
<dbReference type="OrthoDB" id="5523335at2"/>
<gene>
    <name evidence="2" type="ordered locus">CJA_2600</name>
</gene>
<proteinExistence type="predicted"/>
<dbReference type="Proteomes" id="UP000001036">
    <property type="component" value="Chromosome"/>
</dbReference>
<dbReference type="Pfam" id="PF03993">
    <property type="entry name" value="DUF349"/>
    <property type="match status" value="3"/>
</dbReference>
<keyword evidence="1" id="KW-0175">Coiled coil</keyword>
<evidence type="ECO:0000256" key="1">
    <source>
        <dbReference type="SAM" id="Coils"/>
    </source>
</evidence>